<dbReference type="CDD" id="cd16922">
    <property type="entry name" value="HATPase_EvgS-ArcB-TorS-like"/>
    <property type="match status" value="1"/>
</dbReference>
<dbReference type="Pfam" id="PF00512">
    <property type="entry name" value="HisKA"/>
    <property type="match status" value="1"/>
</dbReference>
<feature type="domain" description="Histidine kinase" evidence="18">
    <location>
        <begin position="713"/>
        <end position="930"/>
    </location>
</feature>
<keyword evidence="4" id="KW-1003">Cell membrane</keyword>
<dbReference type="PRINTS" id="PR00344">
    <property type="entry name" value="BCTRLSENSOR"/>
</dbReference>
<evidence type="ECO:0000313" key="24">
    <source>
        <dbReference type="Proteomes" id="UP000005744"/>
    </source>
</evidence>
<keyword evidence="5" id="KW-0597">Phosphoprotein</keyword>
<sequence>MKSLKFKLSLISIIFVSISVLIAIYLLNRSYYQTMNIFAERAILHAEESFKNLQKNDIEKLSATLLSVLDNPTFQEAFQQKDRHTLYKLASPLFEQLKHRYRITHWYFHLPEAFKTVFLRVHNPDLYGDIIQRATYRQSVLTKDFGIGIELGKTAFALRVVHPYYINNTLVGYVELGEEIDHFLVAMKDQTGDEYSIFAYKQFIDEQAWQTLQKNKRVRNNWADNSDVLLIDSTTQDTQLHGVSEKLTVLPNKAVSLGIKELDNGEIYATGIFPIYDVSQQQVGGIYVFHNLTKLHHSFFLTQWHLITFGIISIILTSIVLYILINHFTKAPIQQLKTISQALECLNSGDFNHQVDESSFQELGEFSRVFEQVRSNLRKTIQKLRAEIQERETTQKQLEMSQTELEQRVIDRTRALTLATTAAEQARESVELINQELRESESLLRSVLENSALAIDFVDTNGRFFDCNPAFERLLGYERKELFRMNLSEVTYPPDIDKSVDQYKSMIAGEFDTYQLEKRFIHKQGYLIWATVTVSLIRDKDGKPHFAVGMLENITERKRGEELLKEKLAVISSFKALADNTSDFISYSDLYGHIQYINPAGLRMIGRNGINPKDISLHDYLPETLVEQLAEDYIPTAIEQGIWAGEHCFQQSDGTLIPVSQVIMPLLDDNRELIGVGTIARDISERKHIEEELKRAKEHAETANRAKSAFLANMSHELRTPLNGILGYAQILQRDKTLSTQQLDGINIIQRSGDYLLTLINDVLDLSKIEANRIELYETDIQFGGFLEGITDLFKMRAAQKGIAFNFSAISVLPNTIHSDEKRLRQILINIIGNAIKFTEVGVVDFIVSFTESQQLCFTIQDTGVGIKAEDLNKIFNPFQQVGEEKFRAEGTGLGLAITKRLVEMMGGNLTVNSELGQGSCFIINLPVQLGNTEDFLQSGDKTQQIIGFQEAPKTALIIDNLKENCEVLRSLLNPIGFETLEAYHAEEGLTLALTHSPHIILMEAILPEKNGLSLIKTFKTHPHLQQTPLVVISASVFEQDQHQYQQAGCDAFIPKPIHVKELFNTVEKLLNIHWIYSSDVKTVANNIPIEDICLPNQQQIQRLHELAMLGDVGGVQQYLTELETEPQLQAFILRARSLAKEFQLDEIIDLLKINH</sequence>
<keyword evidence="9" id="KW-0418">Kinase</keyword>
<keyword evidence="13 17" id="KW-0472">Membrane</keyword>
<dbReference type="InterPro" id="IPR036097">
    <property type="entry name" value="HisK_dim/P_sf"/>
</dbReference>
<dbReference type="InterPro" id="IPR000700">
    <property type="entry name" value="PAS-assoc_C"/>
</dbReference>
<dbReference type="PROSITE" id="PS50109">
    <property type="entry name" value="HIS_KIN"/>
    <property type="match status" value="1"/>
</dbReference>
<dbReference type="InterPro" id="IPR003661">
    <property type="entry name" value="HisK_dim/P_dom"/>
</dbReference>
<evidence type="ECO:0000256" key="8">
    <source>
        <dbReference type="ARBA" id="ARBA00022741"/>
    </source>
</evidence>
<dbReference type="SMART" id="SM00387">
    <property type="entry name" value="HATPase_c"/>
    <property type="match status" value="1"/>
</dbReference>
<dbReference type="InterPro" id="IPR000014">
    <property type="entry name" value="PAS"/>
</dbReference>
<dbReference type="SMART" id="SM00086">
    <property type="entry name" value="PAC"/>
    <property type="match status" value="2"/>
</dbReference>
<feature type="domain" description="PAS" evidence="20">
    <location>
        <begin position="440"/>
        <end position="510"/>
    </location>
</feature>
<dbReference type="FunFam" id="1.10.287.130:FF:000038">
    <property type="entry name" value="Sensory transduction histidine kinase"/>
    <property type="match status" value="1"/>
</dbReference>
<dbReference type="SMART" id="SM00448">
    <property type="entry name" value="REC"/>
    <property type="match status" value="1"/>
</dbReference>
<reference evidence="23 24" key="1">
    <citation type="submission" date="2011-11" db="EMBL/GenBank/DDBJ databases">
        <title>Improved High-Quality Draft sequence of Beggiatoa alba B18lD.</title>
        <authorList>
            <consortium name="US DOE Joint Genome Institute"/>
            <person name="Lucas S."/>
            <person name="Han J."/>
            <person name="Lapidus A."/>
            <person name="Cheng J.-F."/>
            <person name="Goodwin L."/>
            <person name="Pitluck S."/>
            <person name="Peters L."/>
            <person name="Mikhailova N."/>
            <person name="Held B."/>
            <person name="Detter J.C."/>
            <person name="Han C."/>
            <person name="Tapia R."/>
            <person name="Land M."/>
            <person name="Hauser L."/>
            <person name="Kyrpides N."/>
            <person name="Ivanova N."/>
            <person name="Pagani I."/>
            <person name="Samuel K."/>
            <person name="Teske A."/>
            <person name="Mueller J."/>
            <person name="Woyke T."/>
        </authorList>
    </citation>
    <scope>NUCLEOTIDE SEQUENCE [LARGE SCALE GENOMIC DNA]</scope>
    <source>
        <strain evidence="23 24">B18LD</strain>
    </source>
</reference>
<dbReference type="CDD" id="cd06225">
    <property type="entry name" value="HAMP"/>
    <property type="match status" value="1"/>
</dbReference>
<accession>I3CG48</accession>
<dbReference type="SUPFAM" id="SSF47384">
    <property type="entry name" value="Homodimeric domain of signal transducing histidine kinase"/>
    <property type="match status" value="1"/>
</dbReference>
<dbReference type="FunFam" id="3.30.565.10:FF:000010">
    <property type="entry name" value="Sensor histidine kinase RcsC"/>
    <property type="match status" value="1"/>
</dbReference>
<keyword evidence="12" id="KW-0902">Two-component regulatory system</keyword>
<dbReference type="eggNOG" id="COG2205">
    <property type="taxonomic scope" value="Bacteria"/>
</dbReference>
<evidence type="ECO:0000256" key="15">
    <source>
        <dbReference type="PROSITE-ProRule" id="PRU00169"/>
    </source>
</evidence>
<dbReference type="Gene3D" id="3.40.50.2300">
    <property type="match status" value="1"/>
</dbReference>
<dbReference type="SMART" id="SM00304">
    <property type="entry name" value="HAMP"/>
    <property type="match status" value="1"/>
</dbReference>
<evidence type="ECO:0000256" key="1">
    <source>
        <dbReference type="ARBA" id="ARBA00000085"/>
    </source>
</evidence>
<keyword evidence="14" id="KW-0131">Cell cycle</keyword>
<dbReference type="EMBL" id="JH600070">
    <property type="protein sequence ID" value="EIJ42591.1"/>
    <property type="molecule type" value="Genomic_DNA"/>
</dbReference>
<dbReference type="PROSITE" id="PS50112">
    <property type="entry name" value="PAS"/>
    <property type="match status" value="1"/>
</dbReference>
<evidence type="ECO:0000256" key="13">
    <source>
        <dbReference type="ARBA" id="ARBA00023136"/>
    </source>
</evidence>
<evidence type="ECO:0000259" key="20">
    <source>
        <dbReference type="PROSITE" id="PS50112"/>
    </source>
</evidence>
<dbReference type="InterPro" id="IPR003660">
    <property type="entry name" value="HAMP_dom"/>
</dbReference>
<dbReference type="PROSITE" id="PS50113">
    <property type="entry name" value="PAC"/>
    <property type="match status" value="2"/>
</dbReference>
<dbReference type="GO" id="GO:0006355">
    <property type="term" value="P:regulation of DNA-templated transcription"/>
    <property type="evidence" value="ECO:0007669"/>
    <property type="project" value="InterPro"/>
</dbReference>
<keyword evidence="24" id="KW-1185">Reference proteome</keyword>
<dbReference type="Pfam" id="PF00989">
    <property type="entry name" value="PAS"/>
    <property type="match status" value="1"/>
</dbReference>
<comment type="caution">
    <text evidence="15">Lacks conserved residue(s) required for the propagation of feature annotation.</text>
</comment>
<keyword evidence="6" id="KW-0808">Transferase</keyword>
<dbReference type="Proteomes" id="UP000005744">
    <property type="component" value="Unassembled WGS sequence"/>
</dbReference>
<keyword evidence="8" id="KW-0547">Nucleotide-binding</keyword>
<dbReference type="NCBIfam" id="TIGR00229">
    <property type="entry name" value="sensory_box"/>
    <property type="match status" value="2"/>
</dbReference>
<evidence type="ECO:0000256" key="9">
    <source>
        <dbReference type="ARBA" id="ARBA00022777"/>
    </source>
</evidence>
<dbReference type="InterPro" id="IPR013656">
    <property type="entry name" value="PAS_4"/>
</dbReference>
<dbReference type="PROSITE" id="PS50110">
    <property type="entry name" value="RESPONSE_REGULATORY"/>
    <property type="match status" value="1"/>
</dbReference>
<organism evidence="23 24">
    <name type="scientific">Beggiatoa alba B18LD</name>
    <dbReference type="NCBI Taxonomy" id="395493"/>
    <lineage>
        <taxon>Bacteria</taxon>
        <taxon>Pseudomonadati</taxon>
        <taxon>Pseudomonadota</taxon>
        <taxon>Gammaproteobacteria</taxon>
        <taxon>Thiotrichales</taxon>
        <taxon>Thiotrichaceae</taxon>
        <taxon>Beggiatoa</taxon>
    </lineage>
</organism>
<comment type="catalytic activity">
    <reaction evidence="1">
        <text>ATP + protein L-histidine = ADP + protein N-phospho-L-histidine.</text>
        <dbReference type="EC" id="2.7.13.3"/>
    </reaction>
</comment>
<dbReference type="InterPro" id="IPR001789">
    <property type="entry name" value="Sig_transdc_resp-reg_receiver"/>
</dbReference>
<dbReference type="Pfam" id="PF02518">
    <property type="entry name" value="HATPase_c"/>
    <property type="match status" value="1"/>
</dbReference>
<dbReference type="SUPFAM" id="SSF52172">
    <property type="entry name" value="CheY-like"/>
    <property type="match status" value="1"/>
</dbReference>
<dbReference type="Gene3D" id="3.30.450.20">
    <property type="entry name" value="PAS domain"/>
    <property type="match status" value="2"/>
</dbReference>
<dbReference type="InterPro" id="IPR029150">
    <property type="entry name" value="dCache_3"/>
</dbReference>
<feature type="domain" description="PAC" evidence="21">
    <location>
        <begin position="643"/>
        <end position="695"/>
    </location>
</feature>
<dbReference type="InterPro" id="IPR001610">
    <property type="entry name" value="PAC"/>
</dbReference>
<evidence type="ECO:0000313" key="23">
    <source>
        <dbReference type="EMBL" id="EIJ42591.1"/>
    </source>
</evidence>
<dbReference type="SUPFAM" id="SSF55785">
    <property type="entry name" value="PYP-like sensor domain (PAS domain)"/>
    <property type="match status" value="2"/>
</dbReference>
<dbReference type="PROSITE" id="PS50885">
    <property type="entry name" value="HAMP"/>
    <property type="match status" value="1"/>
</dbReference>
<dbReference type="GO" id="GO:0000155">
    <property type="term" value="F:phosphorelay sensor kinase activity"/>
    <property type="evidence" value="ECO:0007669"/>
    <property type="project" value="InterPro"/>
</dbReference>
<dbReference type="InterPro" id="IPR011006">
    <property type="entry name" value="CheY-like_superfamily"/>
</dbReference>
<dbReference type="InterPro" id="IPR003594">
    <property type="entry name" value="HATPase_dom"/>
</dbReference>
<dbReference type="STRING" id="395493.BegalDRAFT_1713"/>
<dbReference type="InterPro" id="IPR005467">
    <property type="entry name" value="His_kinase_dom"/>
</dbReference>
<dbReference type="SMART" id="SM00091">
    <property type="entry name" value="PAS"/>
    <property type="match status" value="2"/>
</dbReference>
<dbReference type="OrthoDB" id="5619532at2"/>
<dbReference type="InterPro" id="IPR013767">
    <property type="entry name" value="PAS_fold"/>
</dbReference>
<dbReference type="SUPFAM" id="SSF103190">
    <property type="entry name" value="Sensory domain-like"/>
    <property type="match status" value="1"/>
</dbReference>
<evidence type="ECO:0000259" key="18">
    <source>
        <dbReference type="PROSITE" id="PS50109"/>
    </source>
</evidence>
<dbReference type="CDD" id="cd00082">
    <property type="entry name" value="HisKA"/>
    <property type="match status" value="1"/>
</dbReference>
<evidence type="ECO:0000256" key="16">
    <source>
        <dbReference type="SAM" id="Coils"/>
    </source>
</evidence>
<dbReference type="CDD" id="cd00130">
    <property type="entry name" value="PAS"/>
    <property type="match status" value="2"/>
</dbReference>
<feature type="coiled-coil region" evidence="16">
    <location>
        <begin position="679"/>
        <end position="709"/>
    </location>
</feature>
<feature type="transmembrane region" description="Helical" evidence="17">
    <location>
        <begin position="304"/>
        <end position="325"/>
    </location>
</feature>
<evidence type="ECO:0000256" key="3">
    <source>
        <dbReference type="ARBA" id="ARBA00012438"/>
    </source>
</evidence>
<evidence type="ECO:0000256" key="12">
    <source>
        <dbReference type="ARBA" id="ARBA00023012"/>
    </source>
</evidence>
<dbReference type="PANTHER" id="PTHR43047">
    <property type="entry name" value="TWO-COMPONENT HISTIDINE PROTEIN KINASE"/>
    <property type="match status" value="1"/>
</dbReference>
<dbReference type="RefSeq" id="WP_002685670.1">
    <property type="nucleotide sequence ID" value="NZ_JH600070.1"/>
</dbReference>
<dbReference type="SMART" id="SM00388">
    <property type="entry name" value="HisKA"/>
    <property type="match status" value="1"/>
</dbReference>
<evidence type="ECO:0000256" key="7">
    <source>
        <dbReference type="ARBA" id="ARBA00022692"/>
    </source>
</evidence>
<dbReference type="Pfam" id="PF08448">
    <property type="entry name" value="PAS_4"/>
    <property type="match status" value="1"/>
</dbReference>
<evidence type="ECO:0000256" key="2">
    <source>
        <dbReference type="ARBA" id="ARBA00004651"/>
    </source>
</evidence>
<feature type="domain" description="HAMP" evidence="22">
    <location>
        <begin position="327"/>
        <end position="382"/>
    </location>
</feature>
<gene>
    <name evidence="23" type="ORF">BegalDRAFT_1713</name>
</gene>
<dbReference type="HOGENOM" id="CLU_275806_0_0_6"/>
<name>I3CG48_9GAMM</name>
<dbReference type="AlphaFoldDB" id="I3CG48"/>
<dbReference type="InterPro" id="IPR035965">
    <property type="entry name" value="PAS-like_dom_sf"/>
</dbReference>
<keyword evidence="10" id="KW-0067">ATP-binding</keyword>
<feature type="coiled-coil region" evidence="16">
    <location>
        <begin position="374"/>
        <end position="450"/>
    </location>
</feature>
<dbReference type="Gene3D" id="6.10.340.10">
    <property type="match status" value="1"/>
</dbReference>
<dbReference type="Gene3D" id="3.30.565.10">
    <property type="entry name" value="Histidine kinase-like ATPase, C-terminal domain"/>
    <property type="match status" value="1"/>
</dbReference>
<evidence type="ECO:0000256" key="14">
    <source>
        <dbReference type="ARBA" id="ARBA00023306"/>
    </source>
</evidence>
<dbReference type="EC" id="2.7.13.3" evidence="3"/>
<comment type="subcellular location">
    <subcellularLocation>
        <location evidence="2">Cell membrane</location>
        <topology evidence="2">Multi-pass membrane protein</topology>
    </subcellularLocation>
</comment>
<dbReference type="InterPro" id="IPR029151">
    <property type="entry name" value="Sensor-like_sf"/>
</dbReference>
<dbReference type="Pfam" id="PF00072">
    <property type="entry name" value="Response_reg"/>
    <property type="match status" value="1"/>
</dbReference>
<evidence type="ECO:0000256" key="5">
    <source>
        <dbReference type="ARBA" id="ARBA00022553"/>
    </source>
</evidence>
<dbReference type="InterPro" id="IPR036890">
    <property type="entry name" value="HATPase_C_sf"/>
</dbReference>
<dbReference type="Pfam" id="PF14827">
    <property type="entry name" value="dCache_3"/>
    <property type="match status" value="1"/>
</dbReference>
<evidence type="ECO:0000259" key="19">
    <source>
        <dbReference type="PROSITE" id="PS50110"/>
    </source>
</evidence>
<evidence type="ECO:0000259" key="21">
    <source>
        <dbReference type="PROSITE" id="PS50113"/>
    </source>
</evidence>
<feature type="domain" description="PAC" evidence="21">
    <location>
        <begin position="514"/>
        <end position="566"/>
    </location>
</feature>
<evidence type="ECO:0000259" key="22">
    <source>
        <dbReference type="PROSITE" id="PS50885"/>
    </source>
</evidence>
<dbReference type="Gene3D" id="1.10.287.130">
    <property type="match status" value="1"/>
</dbReference>
<dbReference type="GO" id="GO:0005524">
    <property type="term" value="F:ATP binding"/>
    <property type="evidence" value="ECO:0007669"/>
    <property type="project" value="UniProtKB-KW"/>
</dbReference>
<keyword evidence="16" id="KW-0175">Coiled coil</keyword>
<evidence type="ECO:0000256" key="6">
    <source>
        <dbReference type="ARBA" id="ARBA00022679"/>
    </source>
</evidence>
<dbReference type="SUPFAM" id="SSF55874">
    <property type="entry name" value="ATPase domain of HSP90 chaperone/DNA topoisomerase II/histidine kinase"/>
    <property type="match status" value="1"/>
</dbReference>
<evidence type="ECO:0000256" key="17">
    <source>
        <dbReference type="SAM" id="Phobius"/>
    </source>
</evidence>
<proteinExistence type="predicted"/>
<keyword evidence="11 17" id="KW-1133">Transmembrane helix</keyword>
<evidence type="ECO:0000256" key="10">
    <source>
        <dbReference type="ARBA" id="ARBA00022840"/>
    </source>
</evidence>
<keyword evidence="7 17" id="KW-0812">Transmembrane</keyword>
<feature type="transmembrane region" description="Helical" evidence="17">
    <location>
        <begin position="6"/>
        <end position="27"/>
    </location>
</feature>
<evidence type="ECO:0000256" key="4">
    <source>
        <dbReference type="ARBA" id="ARBA00022475"/>
    </source>
</evidence>
<feature type="domain" description="Response regulatory" evidence="19">
    <location>
        <begin position="955"/>
        <end position="1071"/>
    </location>
</feature>
<dbReference type="GO" id="GO:0005886">
    <property type="term" value="C:plasma membrane"/>
    <property type="evidence" value="ECO:0007669"/>
    <property type="project" value="UniProtKB-SubCell"/>
</dbReference>
<dbReference type="eggNOG" id="COG5002">
    <property type="taxonomic scope" value="Bacteria"/>
</dbReference>
<dbReference type="InterPro" id="IPR004358">
    <property type="entry name" value="Sig_transdc_His_kin-like_C"/>
</dbReference>
<protein>
    <recommendedName>
        <fullName evidence="3">histidine kinase</fullName>
        <ecNumber evidence="3">2.7.13.3</ecNumber>
    </recommendedName>
</protein>
<evidence type="ECO:0000256" key="11">
    <source>
        <dbReference type="ARBA" id="ARBA00022989"/>
    </source>
</evidence>